<organism evidence="1 2">
    <name type="scientific">Irpex rosettiformis</name>
    <dbReference type="NCBI Taxonomy" id="378272"/>
    <lineage>
        <taxon>Eukaryota</taxon>
        <taxon>Fungi</taxon>
        <taxon>Dikarya</taxon>
        <taxon>Basidiomycota</taxon>
        <taxon>Agaricomycotina</taxon>
        <taxon>Agaricomycetes</taxon>
        <taxon>Polyporales</taxon>
        <taxon>Irpicaceae</taxon>
        <taxon>Irpex</taxon>
    </lineage>
</organism>
<sequence>MATRPDTIPEVVKKRLNLRNLLQGIDLTKTFPETPGPASAYQRVVDINPDCPPWPVFRGYYTFSFANAIIGHRLPTILGKAIEDDGIVDLLAYVKQLEGNGRLRPIIDDGEADIALWNKEIAKCFIGKDFMNATWLFAETYKYRRLRECFAVSKKRANVDVFFRPCDTFSGSRSLDAIFDLSTRFAKPYQHAVEIAGEQGPAEAIRFMFFELSQVCLWGNSTDLSLPINMTEKQIKSLQSTMNILGNHMNRLWEIIRDMKGKGPNGQGGRTDFVLDNVGFELYCDCVYADFPIQAVLVSEVRFHGKRYPWFVSDVTKKDWEWLLNIIVYGYLFPQASGVERESLSKLGQRWKQHPFWCTGFTFWDFRTEAPDLFLHLSESDLVVFKGDFNNRKVTYERLCAAPASTPFEEAIEPIASAAGAPRVCSMRTIKSNLVVGLGENGNEISAISDKEEDGLKISGKYAMVLVSEGRPGEPISFA</sequence>
<accession>A0ACB8UJA2</accession>
<name>A0ACB8UJA2_9APHY</name>
<dbReference type="EMBL" id="MU274900">
    <property type="protein sequence ID" value="KAI0094452.1"/>
    <property type="molecule type" value="Genomic_DNA"/>
</dbReference>
<comment type="caution">
    <text evidence="1">The sequence shown here is derived from an EMBL/GenBank/DDBJ whole genome shotgun (WGS) entry which is preliminary data.</text>
</comment>
<reference evidence="1" key="1">
    <citation type="journal article" date="2021" name="Environ. Microbiol.">
        <title>Gene family expansions and transcriptome signatures uncover fungal adaptations to wood decay.</title>
        <authorList>
            <person name="Hage H."/>
            <person name="Miyauchi S."/>
            <person name="Viragh M."/>
            <person name="Drula E."/>
            <person name="Min B."/>
            <person name="Chaduli D."/>
            <person name="Navarro D."/>
            <person name="Favel A."/>
            <person name="Norest M."/>
            <person name="Lesage-Meessen L."/>
            <person name="Balint B."/>
            <person name="Merenyi Z."/>
            <person name="de Eugenio L."/>
            <person name="Morin E."/>
            <person name="Martinez A.T."/>
            <person name="Baldrian P."/>
            <person name="Stursova M."/>
            <person name="Martinez M.J."/>
            <person name="Novotny C."/>
            <person name="Magnuson J.K."/>
            <person name="Spatafora J.W."/>
            <person name="Maurice S."/>
            <person name="Pangilinan J."/>
            <person name="Andreopoulos W."/>
            <person name="LaButti K."/>
            <person name="Hundley H."/>
            <person name="Na H."/>
            <person name="Kuo A."/>
            <person name="Barry K."/>
            <person name="Lipzen A."/>
            <person name="Henrissat B."/>
            <person name="Riley R."/>
            <person name="Ahrendt S."/>
            <person name="Nagy L.G."/>
            <person name="Grigoriev I.V."/>
            <person name="Martin F."/>
            <person name="Rosso M.N."/>
        </authorList>
    </citation>
    <scope>NUCLEOTIDE SEQUENCE</scope>
    <source>
        <strain evidence="1">CBS 384.51</strain>
    </source>
</reference>
<protein>
    <submittedName>
        <fullName evidence="1">Uncharacterized protein</fullName>
    </submittedName>
</protein>
<evidence type="ECO:0000313" key="2">
    <source>
        <dbReference type="Proteomes" id="UP001055072"/>
    </source>
</evidence>
<gene>
    <name evidence="1" type="ORF">BDY19DRAFT_981936</name>
</gene>
<evidence type="ECO:0000313" key="1">
    <source>
        <dbReference type="EMBL" id="KAI0094452.1"/>
    </source>
</evidence>
<dbReference type="Proteomes" id="UP001055072">
    <property type="component" value="Unassembled WGS sequence"/>
</dbReference>
<keyword evidence="2" id="KW-1185">Reference proteome</keyword>
<proteinExistence type="predicted"/>